<dbReference type="SUPFAM" id="SSF56954">
    <property type="entry name" value="Outer membrane efflux proteins (OEP)"/>
    <property type="match status" value="1"/>
</dbReference>
<dbReference type="RefSeq" id="WP_310033016.1">
    <property type="nucleotide sequence ID" value="NZ_JAVDRL010000009.1"/>
</dbReference>
<keyword evidence="4" id="KW-1134">Transmembrane beta strand</keyword>
<dbReference type="PANTHER" id="PTHR30026">
    <property type="entry name" value="OUTER MEMBRANE PROTEIN TOLC"/>
    <property type="match status" value="1"/>
</dbReference>
<keyword evidence="3" id="KW-0813">Transport</keyword>
<evidence type="ECO:0000256" key="2">
    <source>
        <dbReference type="ARBA" id="ARBA00007613"/>
    </source>
</evidence>
<protein>
    <submittedName>
        <fullName evidence="8">Outer membrane protein TolC</fullName>
    </submittedName>
</protein>
<accession>A0ABU1N2I9</accession>
<comment type="caution">
    <text evidence="8">The sequence shown here is derived from an EMBL/GenBank/DDBJ whole genome shotgun (WGS) entry which is preliminary data.</text>
</comment>
<name>A0ABU1N2I9_9CAUL</name>
<evidence type="ECO:0000256" key="7">
    <source>
        <dbReference type="ARBA" id="ARBA00023237"/>
    </source>
</evidence>
<keyword evidence="6" id="KW-0472">Membrane</keyword>
<evidence type="ECO:0000256" key="5">
    <source>
        <dbReference type="ARBA" id="ARBA00022692"/>
    </source>
</evidence>
<comment type="subcellular location">
    <subcellularLocation>
        <location evidence="1">Cell outer membrane</location>
    </subcellularLocation>
</comment>
<evidence type="ECO:0000313" key="9">
    <source>
        <dbReference type="Proteomes" id="UP001262754"/>
    </source>
</evidence>
<dbReference type="InterPro" id="IPR051906">
    <property type="entry name" value="TolC-like"/>
</dbReference>
<comment type="similarity">
    <text evidence="2">Belongs to the outer membrane factor (OMF) (TC 1.B.17) family.</text>
</comment>
<evidence type="ECO:0000256" key="4">
    <source>
        <dbReference type="ARBA" id="ARBA00022452"/>
    </source>
</evidence>
<keyword evidence="5" id="KW-0812">Transmembrane</keyword>
<evidence type="ECO:0000256" key="1">
    <source>
        <dbReference type="ARBA" id="ARBA00004442"/>
    </source>
</evidence>
<sequence length="483" mass="51929">MAFAPISPARAQAPVASPARPPPAAVGPRLALSLADAVFLGLRDNRAIKSAYVVRAAEKYDLFVAETRFRPIGAIIGSAEATRAGDLRGSTLQVNPSASWLVPTGAQFDFGWARQTVRSGGNDLTTQVATLGVSQPLLRGAGVAVNTAPVRLARLQDAIDRLSLKATVSDTVSRIILAYRNLAQAQQQLVIARQSLERSRAQLATNQALIDAGRMAAADIVQTQADIAAQQVALLQAEQQRNSAQIALLALLAVDLHTDVVAADALDAKPLAVDLDQAIATALDNRPDFLSQKRAVEQARQGLILARNNRLWDVSVYGAVQRQTERGDLFDDPITGAPVAGAGLPRTSGAVGVQFRVPLGDYRPRQAEIQAETLVRTQELRLDDLRQTVEAQVRDAVQGVELAWRQVEATRLSRDLAAKTLELEREKLSAGRASNFELLTFEANLRSADLQALSASINYLNALTTLDQQLGATLDTWKVSLQD</sequence>
<dbReference type="EMBL" id="JAVDRL010000009">
    <property type="protein sequence ID" value="MDR6532492.1"/>
    <property type="molecule type" value="Genomic_DNA"/>
</dbReference>
<evidence type="ECO:0000256" key="6">
    <source>
        <dbReference type="ARBA" id="ARBA00023136"/>
    </source>
</evidence>
<organism evidence="8 9">
    <name type="scientific">Caulobacter rhizosphaerae</name>
    <dbReference type="NCBI Taxonomy" id="2010972"/>
    <lineage>
        <taxon>Bacteria</taxon>
        <taxon>Pseudomonadati</taxon>
        <taxon>Pseudomonadota</taxon>
        <taxon>Alphaproteobacteria</taxon>
        <taxon>Caulobacterales</taxon>
        <taxon>Caulobacteraceae</taxon>
        <taxon>Caulobacter</taxon>
    </lineage>
</organism>
<gene>
    <name evidence="8" type="ORF">J2800_003250</name>
</gene>
<evidence type="ECO:0000313" key="8">
    <source>
        <dbReference type="EMBL" id="MDR6532492.1"/>
    </source>
</evidence>
<dbReference type="InterPro" id="IPR003423">
    <property type="entry name" value="OMP_efflux"/>
</dbReference>
<dbReference type="PANTHER" id="PTHR30026:SF20">
    <property type="entry name" value="OUTER MEMBRANE PROTEIN TOLC"/>
    <property type="match status" value="1"/>
</dbReference>
<dbReference type="Pfam" id="PF02321">
    <property type="entry name" value="OEP"/>
    <property type="match status" value="2"/>
</dbReference>
<dbReference type="Proteomes" id="UP001262754">
    <property type="component" value="Unassembled WGS sequence"/>
</dbReference>
<dbReference type="Gene3D" id="1.20.1600.10">
    <property type="entry name" value="Outer membrane efflux proteins (OEP)"/>
    <property type="match status" value="1"/>
</dbReference>
<keyword evidence="7" id="KW-0998">Cell outer membrane</keyword>
<reference evidence="8 9" key="1">
    <citation type="submission" date="2023-07" db="EMBL/GenBank/DDBJ databases">
        <title>Sorghum-associated microbial communities from plants grown in Nebraska, USA.</title>
        <authorList>
            <person name="Schachtman D."/>
        </authorList>
    </citation>
    <scope>NUCLEOTIDE SEQUENCE [LARGE SCALE GENOMIC DNA]</scope>
    <source>
        <strain evidence="8 9">DS2154</strain>
    </source>
</reference>
<proteinExistence type="inferred from homology"/>
<evidence type="ECO:0000256" key="3">
    <source>
        <dbReference type="ARBA" id="ARBA00022448"/>
    </source>
</evidence>
<keyword evidence="9" id="KW-1185">Reference proteome</keyword>